<evidence type="ECO:0000313" key="4">
    <source>
        <dbReference type="Proteomes" id="UP000245942"/>
    </source>
</evidence>
<keyword evidence="2" id="KW-0472">Membrane</keyword>
<feature type="transmembrane region" description="Helical" evidence="2">
    <location>
        <begin position="247"/>
        <end position="270"/>
    </location>
</feature>
<feature type="compositionally biased region" description="Low complexity" evidence="1">
    <location>
        <begin position="219"/>
        <end position="238"/>
    </location>
</feature>
<evidence type="ECO:0000256" key="1">
    <source>
        <dbReference type="SAM" id="MobiDB-lite"/>
    </source>
</evidence>
<gene>
    <name evidence="3" type="ORF">BCV69DRAFT_246693</name>
</gene>
<feature type="region of interest" description="Disordered" evidence="1">
    <location>
        <begin position="153"/>
        <end position="172"/>
    </location>
</feature>
<accession>A0A316UAX1</accession>
<dbReference type="STRING" id="1684307.A0A316UAX1"/>
<dbReference type="GeneID" id="37011953"/>
<feature type="non-terminal residue" evidence="3">
    <location>
        <position position="1"/>
    </location>
</feature>
<dbReference type="AlphaFoldDB" id="A0A316UAX1"/>
<protein>
    <submittedName>
        <fullName evidence="3">Uncharacterized protein</fullName>
    </submittedName>
</protein>
<feature type="compositionally biased region" description="Polar residues" evidence="1">
    <location>
        <begin position="157"/>
        <end position="172"/>
    </location>
</feature>
<dbReference type="EMBL" id="KZ819323">
    <property type="protein sequence ID" value="PWN22366.1"/>
    <property type="molecule type" value="Genomic_DNA"/>
</dbReference>
<dbReference type="Proteomes" id="UP000245942">
    <property type="component" value="Unassembled WGS sequence"/>
</dbReference>
<evidence type="ECO:0000313" key="3">
    <source>
        <dbReference type="EMBL" id="PWN22366.1"/>
    </source>
</evidence>
<feature type="region of interest" description="Disordered" evidence="1">
    <location>
        <begin position="213"/>
        <end position="238"/>
    </location>
</feature>
<proteinExistence type="predicted"/>
<evidence type="ECO:0000256" key="2">
    <source>
        <dbReference type="SAM" id="Phobius"/>
    </source>
</evidence>
<name>A0A316UAX1_9BASI</name>
<reference evidence="3 4" key="1">
    <citation type="journal article" date="2018" name="Mol. Biol. Evol.">
        <title>Broad Genomic Sampling Reveals a Smut Pathogenic Ancestry of the Fungal Clade Ustilaginomycotina.</title>
        <authorList>
            <person name="Kijpornyongpan T."/>
            <person name="Mondo S.J."/>
            <person name="Barry K."/>
            <person name="Sandor L."/>
            <person name="Lee J."/>
            <person name="Lipzen A."/>
            <person name="Pangilinan J."/>
            <person name="LaButti K."/>
            <person name="Hainaut M."/>
            <person name="Henrissat B."/>
            <person name="Grigoriev I.V."/>
            <person name="Spatafora J.W."/>
            <person name="Aime M.C."/>
        </authorList>
    </citation>
    <scope>NUCLEOTIDE SEQUENCE [LARGE SCALE GENOMIC DNA]</scope>
    <source>
        <strain evidence="3 4">MCA 4718</strain>
    </source>
</reference>
<dbReference type="OrthoDB" id="2310204at2759"/>
<sequence>LPSSCLSDIPLRQSTMTGWEAPEDYLTIIPDSNLGEPLNVIISNASSSAVLSDPAPFFSSLFYSPNSCLGISLGDDQAANLNDGQGSVNQTALYRYNFDNGITTCEESLNGGMHFRYWVQQNTGAIFMAVSVEESSSKSHTIAPNGYDHGRDWLVGNATNSSGTTSPQDNSQYTSTMVTFDASDDITLSDINHGIKTDKDIYVLTVTQTKAGDGTNVTDSSAADASTSSGSSSSSSAARRSQADAPWIIVAGSVAGTLLLGSFVGGLSLLTTTA</sequence>
<dbReference type="RefSeq" id="XP_025349526.1">
    <property type="nucleotide sequence ID" value="XM_025490219.1"/>
</dbReference>
<organism evidence="3 4">
    <name type="scientific">Pseudomicrostroma glucosiphilum</name>
    <dbReference type="NCBI Taxonomy" id="1684307"/>
    <lineage>
        <taxon>Eukaryota</taxon>
        <taxon>Fungi</taxon>
        <taxon>Dikarya</taxon>
        <taxon>Basidiomycota</taxon>
        <taxon>Ustilaginomycotina</taxon>
        <taxon>Exobasidiomycetes</taxon>
        <taxon>Microstromatales</taxon>
        <taxon>Microstromatales incertae sedis</taxon>
        <taxon>Pseudomicrostroma</taxon>
    </lineage>
</organism>
<keyword evidence="4" id="KW-1185">Reference proteome</keyword>
<keyword evidence="2" id="KW-0812">Transmembrane</keyword>
<keyword evidence="2" id="KW-1133">Transmembrane helix</keyword>